<feature type="domain" description="Ppx/GppA phosphatase C-terminal" evidence="3">
    <location>
        <begin position="322"/>
        <end position="415"/>
    </location>
</feature>
<dbReference type="Gene3D" id="3.30.420.150">
    <property type="entry name" value="Exopolyphosphatase. Domain 2"/>
    <property type="match status" value="1"/>
</dbReference>
<reference evidence="4 5" key="1">
    <citation type="journal article" date="2024" name="Int. J. Mol. Sci.">
        <title>Exploration of Alicyclobacillus spp. Genome in Search of Antibiotic Resistance.</title>
        <authorList>
            <person name="Bucka-Kolendo J."/>
            <person name="Kiousi D.E."/>
            <person name="Dekowska A."/>
            <person name="Mikolajczuk-Szczyrba A."/>
            <person name="Karadedos D.M."/>
            <person name="Michael P."/>
            <person name="Galanis A."/>
            <person name="Sokolowska B."/>
        </authorList>
    </citation>
    <scope>NUCLEOTIDE SEQUENCE [LARGE SCALE GENOMIC DNA]</scope>
    <source>
        <strain evidence="4 5">KKP 3000</strain>
    </source>
</reference>
<accession>A0ABV5AJ49</accession>
<dbReference type="InterPro" id="IPR003695">
    <property type="entry name" value="Ppx_GppA_N"/>
</dbReference>
<proteinExistence type="inferred from homology"/>
<dbReference type="RefSeq" id="WP_275476474.1">
    <property type="nucleotide sequence ID" value="NZ_CP162940.1"/>
</dbReference>
<keyword evidence="5" id="KW-1185">Reference proteome</keyword>
<evidence type="ECO:0000313" key="5">
    <source>
        <dbReference type="Proteomes" id="UP001579974"/>
    </source>
</evidence>
<dbReference type="PANTHER" id="PTHR30005">
    <property type="entry name" value="EXOPOLYPHOSPHATASE"/>
    <property type="match status" value="1"/>
</dbReference>
<dbReference type="InterPro" id="IPR048950">
    <property type="entry name" value="Ppx_GppA_C"/>
</dbReference>
<sequence length="494" mass="55073">MIENPEIVVLNMRVGIIDLGSNSARLAVYEINGNGGYRPCCRMKKNIQLAQYIDGQGNISSSGIHQAVVSVQAFKNAGELYHVEHWAAAGTAAIRLAKNRTEVMRVLEQETGICFRVLSGEEEAWYGYLGVINTTEVKDAILVDIGGASTEIAHIRNRDFVNAISLPYGALTLSTKFAHLETPSQTEAIFQFIKSEMFKIPWLNQLSNLPVIGTGGTARAIGKIFNQTHQSKINRVDGTVVPRAVLEQIYEKIKSKNVKERKKLGKLSDSRAHIIHAGIAAIRALTSLTFADTFLVSGNGLREGLFYEYLFRDSTSSILHSVKEHSIHNLIRLFDIPIEATYRVADLADQLFEQLATIHELNSKHRDLMRSAVLLEMIGTFVNVEHYKEHTDYLIRSSHLQGFSQEEMLDISRVIIGNGQKPFKQLNLMMQLAKTLVYEAQANNANTTLHKGKNELTITCSTESEYKLTGTLESMSKDFFKQFGIGLRGVSACH</sequence>
<name>A0ABV5AJ49_9BACL</name>
<evidence type="ECO:0000256" key="1">
    <source>
        <dbReference type="ARBA" id="ARBA00007125"/>
    </source>
</evidence>
<dbReference type="Pfam" id="PF21447">
    <property type="entry name" value="Ppx-GppA_III"/>
    <property type="match status" value="1"/>
</dbReference>
<dbReference type="CDD" id="cd24052">
    <property type="entry name" value="ASKHA_NBD_HpPPX-GppA-like"/>
    <property type="match status" value="1"/>
</dbReference>
<comment type="caution">
    <text evidence="4">The sequence shown here is derived from an EMBL/GenBank/DDBJ whole genome shotgun (WGS) entry which is preliminary data.</text>
</comment>
<dbReference type="InterPro" id="IPR043129">
    <property type="entry name" value="ATPase_NBD"/>
</dbReference>
<dbReference type="InterPro" id="IPR050273">
    <property type="entry name" value="GppA/Ppx_hydrolase"/>
</dbReference>
<dbReference type="EMBL" id="JBDXSU010000014">
    <property type="protein sequence ID" value="MFB5191835.1"/>
    <property type="molecule type" value="Genomic_DNA"/>
</dbReference>
<evidence type="ECO:0000259" key="2">
    <source>
        <dbReference type="Pfam" id="PF02541"/>
    </source>
</evidence>
<feature type="domain" description="Ppx/GppA phosphatase N-terminal" evidence="2">
    <location>
        <begin position="37"/>
        <end position="310"/>
    </location>
</feature>
<evidence type="ECO:0000259" key="3">
    <source>
        <dbReference type="Pfam" id="PF21447"/>
    </source>
</evidence>
<comment type="similarity">
    <text evidence="1">Belongs to the GppA/Ppx family.</text>
</comment>
<gene>
    <name evidence="4" type="ORF">KKP3000_000620</name>
</gene>
<dbReference type="Gene3D" id="1.10.3210.10">
    <property type="entry name" value="Hypothetical protein af1432"/>
    <property type="match status" value="1"/>
</dbReference>
<dbReference type="Gene3D" id="3.30.420.40">
    <property type="match status" value="1"/>
</dbReference>
<evidence type="ECO:0000313" key="4">
    <source>
        <dbReference type="EMBL" id="MFB5191835.1"/>
    </source>
</evidence>
<dbReference type="SUPFAM" id="SSF53067">
    <property type="entry name" value="Actin-like ATPase domain"/>
    <property type="match status" value="2"/>
</dbReference>
<dbReference type="SUPFAM" id="SSF109604">
    <property type="entry name" value="HD-domain/PDEase-like"/>
    <property type="match status" value="1"/>
</dbReference>
<dbReference type="Pfam" id="PF02541">
    <property type="entry name" value="Ppx-GppA"/>
    <property type="match status" value="1"/>
</dbReference>
<dbReference type="PANTHER" id="PTHR30005:SF0">
    <property type="entry name" value="RETROGRADE REGULATION PROTEIN 2"/>
    <property type="match status" value="1"/>
</dbReference>
<organism evidence="4 5">
    <name type="scientific">Alicyclobacillus fastidiosus</name>
    <dbReference type="NCBI Taxonomy" id="392011"/>
    <lineage>
        <taxon>Bacteria</taxon>
        <taxon>Bacillati</taxon>
        <taxon>Bacillota</taxon>
        <taxon>Bacilli</taxon>
        <taxon>Bacillales</taxon>
        <taxon>Alicyclobacillaceae</taxon>
        <taxon>Alicyclobacillus</taxon>
    </lineage>
</organism>
<dbReference type="Proteomes" id="UP001579974">
    <property type="component" value="Unassembled WGS sequence"/>
</dbReference>
<protein>
    <submittedName>
        <fullName evidence="4">Ppx/GppA phosphatase family protein</fullName>
    </submittedName>
</protein>